<protein>
    <submittedName>
        <fullName evidence="3">Glucose-6-phosphate dehydrogenase assembly protein OpcA</fullName>
    </submittedName>
</protein>
<feature type="domain" description="Glucose-6-phosphate dehydrogenase assembly protein OpcA N-terminal" evidence="1">
    <location>
        <begin position="52"/>
        <end position="161"/>
    </location>
</feature>
<accession>A0ABR8Z009</accession>
<dbReference type="PANTHER" id="PTHR38658:SF1">
    <property type="entry name" value="OXPP CYCLE PROTEIN OPCA-RELATED"/>
    <property type="match status" value="1"/>
</dbReference>
<sequence length="310" mass="32840">MITTMHATTSAAVSSRLSAMRRSSGANSFTRVLTLIIVADDLEAAEHGILAANGASREHPCRIIAVVPRDGNGAASIDAEIRVGGDAGLSEVVILQPTGEPADAVDTLVMPLLLPDAPIVVWWTGEPPAEPSRDPLGAMAQRRITDATASADPLGTLRSLAPGYAPGDTDLAWSRVTLWRGLLAATLDEPPHDPIIAARVTGARNRPSVYMLAAWLADAFGVPVEVGVEDSKAVTHVELERANGSISLRRKPGASVAILSRPGRIDQRINLVERALADCLTEELRRLDADETYGRTLTRGLPLVPAEVRS</sequence>
<proteinExistence type="predicted"/>
<dbReference type="InterPro" id="IPR046802">
    <property type="entry name" value="OpcA_G6PD_C"/>
</dbReference>
<name>A0ABR8Z009_9MICO</name>
<dbReference type="InterPro" id="IPR004555">
    <property type="entry name" value="G6PDH_assembly_OpcA"/>
</dbReference>
<dbReference type="InterPro" id="IPR046801">
    <property type="entry name" value="OpcA_G6PD_N"/>
</dbReference>
<dbReference type="Pfam" id="PF20171">
    <property type="entry name" value="OpcA_G6PD_C"/>
    <property type="match status" value="1"/>
</dbReference>
<dbReference type="RefSeq" id="WP_251838430.1">
    <property type="nucleotide sequence ID" value="NZ_JACSPO010000001.1"/>
</dbReference>
<dbReference type="PANTHER" id="PTHR38658">
    <property type="entry name" value="OXPP CYCLE PROTEIN OPCA-RELATED"/>
    <property type="match status" value="1"/>
</dbReference>
<dbReference type="EMBL" id="JACSPO010000001">
    <property type="protein sequence ID" value="MBD8061306.1"/>
    <property type="molecule type" value="Genomic_DNA"/>
</dbReference>
<evidence type="ECO:0000259" key="1">
    <source>
        <dbReference type="Pfam" id="PF10128"/>
    </source>
</evidence>
<dbReference type="Pfam" id="PF10128">
    <property type="entry name" value="OpcA_G6PD_assem"/>
    <property type="match status" value="1"/>
</dbReference>
<reference evidence="3 4" key="1">
    <citation type="submission" date="2020-08" db="EMBL/GenBank/DDBJ databases">
        <title>A Genomic Blueprint of the Chicken Gut Microbiome.</title>
        <authorList>
            <person name="Gilroy R."/>
            <person name="Ravi A."/>
            <person name="Getino M."/>
            <person name="Pursley I."/>
            <person name="Horton D.L."/>
            <person name="Alikhan N.-F."/>
            <person name="Baker D."/>
            <person name="Gharbi K."/>
            <person name="Hall N."/>
            <person name="Watson M."/>
            <person name="Adriaenssens E.M."/>
            <person name="Foster-Nyarko E."/>
            <person name="Jarju S."/>
            <person name="Secka A."/>
            <person name="Antonio M."/>
            <person name="Oren A."/>
            <person name="Chaudhuri R."/>
            <person name="La Ragione R.M."/>
            <person name="Hildebrand F."/>
            <person name="Pallen M.J."/>
        </authorList>
    </citation>
    <scope>NUCLEOTIDE SEQUENCE [LARGE SCALE GENOMIC DNA]</scope>
    <source>
        <strain evidence="3 4">Sa1BUA1</strain>
    </source>
</reference>
<evidence type="ECO:0000313" key="3">
    <source>
        <dbReference type="EMBL" id="MBD8061306.1"/>
    </source>
</evidence>
<gene>
    <name evidence="3" type="ORF">H9624_03080</name>
</gene>
<keyword evidence="4" id="KW-1185">Reference proteome</keyword>
<dbReference type="Proteomes" id="UP000661894">
    <property type="component" value="Unassembled WGS sequence"/>
</dbReference>
<organism evidence="3 4">
    <name type="scientific">Oceanitalea stevensii</name>
    <dbReference type="NCBI Taxonomy" id="2763072"/>
    <lineage>
        <taxon>Bacteria</taxon>
        <taxon>Bacillati</taxon>
        <taxon>Actinomycetota</taxon>
        <taxon>Actinomycetes</taxon>
        <taxon>Micrococcales</taxon>
        <taxon>Bogoriellaceae</taxon>
        <taxon>Georgenia</taxon>
    </lineage>
</organism>
<comment type="caution">
    <text evidence="3">The sequence shown here is derived from an EMBL/GenBank/DDBJ whole genome shotgun (WGS) entry which is preliminary data.</text>
</comment>
<evidence type="ECO:0000259" key="2">
    <source>
        <dbReference type="Pfam" id="PF20171"/>
    </source>
</evidence>
<feature type="domain" description="Glucose-6-phosphate dehydrogenase assembly protein OpcA C-terminal" evidence="2">
    <location>
        <begin position="166"/>
        <end position="297"/>
    </location>
</feature>
<evidence type="ECO:0000313" key="4">
    <source>
        <dbReference type="Proteomes" id="UP000661894"/>
    </source>
</evidence>